<proteinExistence type="predicted"/>
<evidence type="ECO:0000313" key="1">
    <source>
        <dbReference type="EMBL" id="KAL2719548.1"/>
    </source>
</evidence>
<dbReference type="AlphaFoldDB" id="A0ABD2AG15"/>
<dbReference type="Proteomes" id="UP001607302">
    <property type="component" value="Unassembled WGS sequence"/>
</dbReference>
<gene>
    <name evidence="1" type="ORF">V1478_011010</name>
</gene>
<name>A0ABD2AG15_VESSQ</name>
<keyword evidence="2" id="KW-1185">Reference proteome</keyword>
<organism evidence="1 2">
    <name type="scientific">Vespula squamosa</name>
    <name type="common">Southern yellow jacket</name>
    <name type="synonym">Wasp</name>
    <dbReference type="NCBI Taxonomy" id="30214"/>
    <lineage>
        <taxon>Eukaryota</taxon>
        <taxon>Metazoa</taxon>
        <taxon>Ecdysozoa</taxon>
        <taxon>Arthropoda</taxon>
        <taxon>Hexapoda</taxon>
        <taxon>Insecta</taxon>
        <taxon>Pterygota</taxon>
        <taxon>Neoptera</taxon>
        <taxon>Endopterygota</taxon>
        <taxon>Hymenoptera</taxon>
        <taxon>Apocrita</taxon>
        <taxon>Aculeata</taxon>
        <taxon>Vespoidea</taxon>
        <taxon>Vespidae</taxon>
        <taxon>Vespinae</taxon>
        <taxon>Vespula</taxon>
    </lineage>
</organism>
<protein>
    <submittedName>
        <fullName evidence="1">Uncharacterized protein</fullName>
    </submittedName>
</protein>
<dbReference type="EMBL" id="JAUDFV010000149">
    <property type="protein sequence ID" value="KAL2719548.1"/>
    <property type="molecule type" value="Genomic_DNA"/>
</dbReference>
<comment type="caution">
    <text evidence="1">The sequence shown here is derived from an EMBL/GenBank/DDBJ whole genome shotgun (WGS) entry which is preliminary data.</text>
</comment>
<sequence>MDTSIMDDGSIISRIANIADAHDGKFQKITHIEVKCKADVNAAFNWLGNKPLNKPFIPSSLIVTLIQSIKPVHLKNLPNSFLPYSKPCICSLFLAKSIGYIKVFAIKPAILPDIIELYLQNIYKIRIVNHL</sequence>
<reference evidence="1 2" key="1">
    <citation type="journal article" date="2024" name="Ann. Entomol. Soc. Am.">
        <title>Genomic analyses of the southern and eastern yellowjacket wasps (Hymenoptera: Vespidae) reveal evolutionary signatures of social life.</title>
        <authorList>
            <person name="Catto M.A."/>
            <person name="Caine P.B."/>
            <person name="Orr S.E."/>
            <person name="Hunt B.G."/>
            <person name="Goodisman M.A.D."/>
        </authorList>
    </citation>
    <scope>NUCLEOTIDE SEQUENCE [LARGE SCALE GENOMIC DNA]</scope>
    <source>
        <strain evidence="1">233</strain>
        <tissue evidence="1">Head and thorax</tissue>
    </source>
</reference>
<accession>A0ABD2AG15</accession>
<evidence type="ECO:0000313" key="2">
    <source>
        <dbReference type="Proteomes" id="UP001607302"/>
    </source>
</evidence>